<proteinExistence type="predicted"/>
<keyword evidence="1 2" id="KW-0732">Signal</keyword>
<dbReference type="EMBL" id="JBEPLN010000020">
    <property type="protein sequence ID" value="MET3634622.1"/>
    <property type="molecule type" value="Genomic_DNA"/>
</dbReference>
<dbReference type="PANTHER" id="PTHR35936">
    <property type="entry name" value="MEMBRANE-BOUND LYTIC MUREIN TRANSGLYCOSYLASE F"/>
    <property type="match status" value="1"/>
</dbReference>
<gene>
    <name evidence="4" type="ORF">ABID28_001268</name>
</gene>
<evidence type="ECO:0000256" key="1">
    <source>
        <dbReference type="ARBA" id="ARBA00022729"/>
    </source>
</evidence>
<dbReference type="SMART" id="SM00062">
    <property type="entry name" value="PBPb"/>
    <property type="match status" value="1"/>
</dbReference>
<keyword evidence="5" id="KW-1185">Reference proteome</keyword>
<dbReference type="RefSeq" id="WP_354369117.1">
    <property type="nucleotide sequence ID" value="NZ_JBEPLN010000020.1"/>
</dbReference>
<dbReference type="InterPro" id="IPR001638">
    <property type="entry name" value="Solute-binding_3/MltF_N"/>
</dbReference>
<evidence type="ECO:0000313" key="4">
    <source>
        <dbReference type="EMBL" id="MET3634622.1"/>
    </source>
</evidence>
<dbReference type="SUPFAM" id="SSF53850">
    <property type="entry name" value="Periplasmic binding protein-like II"/>
    <property type="match status" value="1"/>
</dbReference>
<evidence type="ECO:0000256" key="2">
    <source>
        <dbReference type="SAM" id="SignalP"/>
    </source>
</evidence>
<dbReference type="Pfam" id="PF00497">
    <property type="entry name" value="SBP_bac_3"/>
    <property type="match status" value="1"/>
</dbReference>
<dbReference type="PANTHER" id="PTHR35936:SF19">
    <property type="entry name" value="AMINO-ACID-BINDING PROTEIN YXEM-RELATED"/>
    <property type="match status" value="1"/>
</dbReference>
<dbReference type="Gene3D" id="3.40.190.10">
    <property type="entry name" value="Periplasmic binding protein-like II"/>
    <property type="match status" value="2"/>
</dbReference>
<sequence length="258" mass="28732">MKKVLISLGLAFPLVLGGVSASADEKEIVVATAGDIKPFSYESKGQLTGYDIEVLKAADQLIEDYKVTFKKTSWESIFPGLDSGRYQAAANNLSYTEERAKKYLYSTAIAQNPLVLVSRPSEKLRTLSDLAGKTTHDDVGTSTAQLVEEWNKKQENQSSTIVYTGEDIGKRLFDLNEGKFDYLIFDKISIETLIKQKGYDLEVADLKTDLNPNNYIVFSKDAKDFASQFDKAVKKLYAKGELEKLSQTYLGGSYLPEQ</sequence>
<feature type="chain" id="PRO_5046357268" evidence="2">
    <location>
        <begin position="24"/>
        <end position="258"/>
    </location>
</feature>
<feature type="domain" description="Solute-binding protein family 3/N-terminal" evidence="3">
    <location>
        <begin position="27"/>
        <end position="253"/>
    </location>
</feature>
<evidence type="ECO:0000313" key="5">
    <source>
        <dbReference type="Proteomes" id="UP001549037"/>
    </source>
</evidence>
<name>A0ABV2JFT3_9STRE</name>
<protein>
    <submittedName>
        <fullName evidence="4">Polar amino acid transport system substrate-binding protein</fullName>
    </submittedName>
</protein>
<reference evidence="4 5" key="1">
    <citation type="submission" date="2024-06" db="EMBL/GenBank/DDBJ databases">
        <title>Genomic Encyclopedia of Type Strains, Phase IV (KMG-IV): sequencing the most valuable type-strain genomes for metagenomic binning, comparative biology and taxonomic classification.</title>
        <authorList>
            <person name="Goeker M."/>
        </authorList>
    </citation>
    <scope>NUCLEOTIDE SEQUENCE [LARGE SCALE GENOMIC DNA]</scope>
    <source>
        <strain evidence="4 5">DSM 28302</strain>
    </source>
</reference>
<accession>A0ABV2JFT3</accession>
<evidence type="ECO:0000259" key="3">
    <source>
        <dbReference type="SMART" id="SM00062"/>
    </source>
</evidence>
<feature type="signal peptide" evidence="2">
    <location>
        <begin position="1"/>
        <end position="23"/>
    </location>
</feature>
<comment type="caution">
    <text evidence="4">The sequence shown here is derived from an EMBL/GenBank/DDBJ whole genome shotgun (WGS) entry which is preliminary data.</text>
</comment>
<dbReference type="Proteomes" id="UP001549037">
    <property type="component" value="Unassembled WGS sequence"/>
</dbReference>
<organism evidence="4 5">
    <name type="scientific">Streptococcus porcorum</name>
    <dbReference type="NCBI Taxonomy" id="701526"/>
    <lineage>
        <taxon>Bacteria</taxon>
        <taxon>Bacillati</taxon>
        <taxon>Bacillota</taxon>
        <taxon>Bacilli</taxon>
        <taxon>Lactobacillales</taxon>
        <taxon>Streptococcaceae</taxon>
        <taxon>Streptococcus</taxon>
    </lineage>
</organism>